<evidence type="ECO:0000256" key="2">
    <source>
        <dbReference type="ARBA" id="ARBA00022692"/>
    </source>
</evidence>
<dbReference type="SUPFAM" id="SSF81665">
    <property type="entry name" value="Calcium ATPase, transmembrane domain M"/>
    <property type="match status" value="1"/>
</dbReference>
<name>A0ABP0SMJ3_9DINO</name>
<dbReference type="Gene3D" id="2.70.150.10">
    <property type="entry name" value="Calcium-transporting ATPase, cytoplasmic transduction domain A"/>
    <property type="match status" value="1"/>
</dbReference>
<dbReference type="Gene3D" id="1.25.40.20">
    <property type="entry name" value="Ankyrin repeat-containing domain"/>
    <property type="match status" value="2"/>
</dbReference>
<dbReference type="Proteomes" id="UP001642464">
    <property type="component" value="Unassembled WGS sequence"/>
</dbReference>
<keyword evidence="4" id="KW-0067">ATP-binding</keyword>
<evidence type="ECO:0000313" key="11">
    <source>
        <dbReference type="Proteomes" id="UP001642464"/>
    </source>
</evidence>
<dbReference type="SMART" id="SM00831">
    <property type="entry name" value="Cation_ATPase_N"/>
    <property type="match status" value="1"/>
</dbReference>
<proteinExistence type="predicted"/>
<feature type="repeat" description="ANK" evidence="7">
    <location>
        <begin position="491"/>
        <end position="523"/>
    </location>
</feature>
<dbReference type="PROSITE" id="PS00154">
    <property type="entry name" value="ATPASE_E1_E2"/>
    <property type="match status" value="1"/>
</dbReference>
<feature type="transmembrane region" description="Helical" evidence="8">
    <location>
        <begin position="1239"/>
        <end position="1259"/>
    </location>
</feature>
<evidence type="ECO:0000256" key="1">
    <source>
        <dbReference type="ARBA" id="ARBA00004141"/>
    </source>
</evidence>
<dbReference type="InterPro" id="IPR008250">
    <property type="entry name" value="ATPase_P-typ_transduc_dom_A_sf"/>
</dbReference>
<feature type="repeat" description="ANK" evidence="7">
    <location>
        <begin position="699"/>
        <end position="731"/>
    </location>
</feature>
<comment type="subcellular location">
    <subcellularLocation>
        <location evidence="1">Membrane</location>
        <topology evidence="1">Multi-pass membrane protein</topology>
    </subcellularLocation>
</comment>
<keyword evidence="7" id="KW-0040">ANK repeat</keyword>
<organism evidence="10 11">
    <name type="scientific">Durusdinium trenchii</name>
    <dbReference type="NCBI Taxonomy" id="1381693"/>
    <lineage>
        <taxon>Eukaryota</taxon>
        <taxon>Sar</taxon>
        <taxon>Alveolata</taxon>
        <taxon>Dinophyceae</taxon>
        <taxon>Suessiales</taxon>
        <taxon>Symbiodiniaceae</taxon>
        <taxon>Durusdinium</taxon>
    </lineage>
</organism>
<evidence type="ECO:0000256" key="6">
    <source>
        <dbReference type="ARBA" id="ARBA00023136"/>
    </source>
</evidence>
<dbReference type="PANTHER" id="PTHR42861">
    <property type="entry name" value="CALCIUM-TRANSPORTING ATPASE"/>
    <property type="match status" value="1"/>
</dbReference>
<evidence type="ECO:0000256" key="5">
    <source>
        <dbReference type="ARBA" id="ARBA00022989"/>
    </source>
</evidence>
<dbReference type="SUPFAM" id="SSF48403">
    <property type="entry name" value="Ankyrin repeat"/>
    <property type="match status" value="1"/>
</dbReference>
<dbReference type="EMBL" id="CAXAMM010044195">
    <property type="protein sequence ID" value="CAK9113632.1"/>
    <property type="molecule type" value="Genomic_DNA"/>
</dbReference>
<keyword evidence="2 8" id="KW-0812">Transmembrane</keyword>
<dbReference type="Gene3D" id="1.20.1110.10">
    <property type="entry name" value="Calcium-transporting ATPase, transmembrane domain"/>
    <property type="match status" value="1"/>
</dbReference>
<reference evidence="10 11" key="1">
    <citation type="submission" date="2024-02" db="EMBL/GenBank/DDBJ databases">
        <authorList>
            <person name="Chen Y."/>
            <person name="Shah S."/>
            <person name="Dougan E. K."/>
            <person name="Thang M."/>
            <person name="Chan C."/>
        </authorList>
    </citation>
    <scope>NUCLEOTIDE SEQUENCE [LARGE SCALE GENOMIC DNA]</scope>
</reference>
<keyword evidence="3" id="KW-0547">Nucleotide-binding</keyword>
<comment type="caution">
    <text evidence="10">The sequence shown here is derived from an EMBL/GenBank/DDBJ whole genome shotgun (WGS) entry which is preliminary data.</text>
</comment>
<dbReference type="SMART" id="SM00248">
    <property type="entry name" value="ANK"/>
    <property type="match status" value="5"/>
</dbReference>
<dbReference type="InterPro" id="IPR001757">
    <property type="entry name" value="P_typ_ATPase"/>
</dbReference>
<dbReference type="InterPro" id="IPR036770">
    <property type="entry name" value="Ankyrin_rpt-contain_sf"/>
</dbReference>
<keyword evidence="6 8" id="KW-0472">Membrane</keyword>
<dbReference type="Pfam" id="PF00122">
    <property type="entry name" value="E1-E2_ATPase"/>
    <property type="match status" value="1"/>
</dbReference>
<dbReference type="Pfam" id="PF00690">
    <property type="entry name" value="Cation_ATPase_N"/>
    <property type="match status" value="1"/>
</dbReference>
<feature type="transmembrane region" description="Helical" evidence="8">
    <location>
        <begin position="9"/>
        <end position="28"/>
    </location>
</feature>
<protein>
    <submittedName>
        <fullName evidence="10">Cation-transporting ATPase MJ1226</fullName>
    </submittedName>
</protein>
<evidence type="ECO:0000256" key="4">
    <source>
        <dbReference type="ARBA" id="ARBA00022840"/>
    </source>
</evidence>
<gene>
    <name evidence="10" type="ORF">SCF082_LOCUS52662</name>
</gene>
<feature type="transmembrane region" description="Helical" evidence="8">
    <location>
        <begin position="1208"/>
        <end position="1227"/>
    </location>
</feature>
<dbReference type="PRINTS" id="PR00119">
    <property type="entry name" value="CATATPASE"/>
</dbReference>
<evidence type="ECO:0000256" key="3">
    <source>
        <dbReference type="ARBA" id="ARBA00022741"/>
    </source>
</evidence>
<dbReference type="NCBIfam" id="TIGR01494">
    <property type="entry name" value="ATPase_P-type"/>
    <property type="match status" value="1"/>
</dbReference>
<dbReference type="InterPro" id="IPR059000">
    <property type="entry name" value="ATPase_P-type_domA"/>
</dbReference>
<accession>A0ABP0SMJ3</accession>
<dbReference type="InterPro" id="IPR023298">
    <property type="entry name" value="ATPase_P-typ_TM_dom_sf"/>
</dbReference>
<evidence type="ECO:0000259" key="9">
    <source>
        <dbReference type="SMART" id="SM00831"/>
    </source>
</evidence>
<sequence length="1377" mass="149417">MDDWRGKQAFGPAAYAAWCGAIFSIFLWEPMGFQDLQMEDRRGERVDGHGELSVLEAAAELSVMSGEEAERGSHGRELLGLGPDASRDLVSASTTRCPPRRDVAAEPLALFASAAPNVSLRFALQVGERRRIFFHHFSLMAAFAGSRCFLQAAQEAVEVLGASPSVEVAVEVLGFSPVGAEEDEANPMLLPMYTVPLAALLQMGEIEPHEELKAKGTLVVFDQSLGNAAFVSHQWVGLDHPDPEFKQMRVFQAALRHAMSQLQHIPLDVSSEAVLPSSQTFATSELTSRHLFIWYDYFSCPQLERPSNLSERSELSKAIDSIPAYVASSAFFFVLCPVIESEAASKVFSPSSWSQRGWCRLERACYELGQQKPWIRVKGSAVLELNGGAGTDPMMGPAAEGDFSVEEDRAKIAQVLVPLLRHRLRQLLRVRDLVSYRVVLNQQSVYLRGTGVEDFYTPLPSFSADPLDLGSLVEEFLHQNGLTGISERDRGGWLPIHYAALSGSCPLIQGLLARRANPNQRTRQDQPLLGVPPLSSALSICLFFQHFDATRLLIFAKASLAGVGHTIWSPMLAAGVANNPEGIRALCAAGCSPHEGNILVSAFYAACAHGSTDAVQELLRKTGGQGLNMTFALHTAMFLHGGRAELVQHLVELRADVNDQTFTWWKLSSAMGLLARVKSVQHKLGRQTTLTKILHHGGHRATPLMLAMLTAQYEGAAALVAAGARVDVRNSHGLTAADLAEGQLVPEFLLEAFAGRYLTCYRRSEPKGESQRPRVYTEMPGVSAELRPTKSFGTERHGARRMASAGEKVKAQVDVEALQSAAKSQSLVQVDPAALEAMPEIVSEIIRRVMHVSGTLSAVAECGCSGEFTSSPEALDIVKKALADAHSQQQEASAEASLEQTEEETEKVARKRIQAAKAKEATAKQVIDQGMKVLDVFADGSEDAKTLAETAPHKEAMGDYQQMGDAPAGPLPPPFALSKLDSDKEGLLKGLTDAEVAELVKKYGLNEVPEEKEPLWKMFLKQFTGPMQIMIECAALLCFLIHNWPDFTIIMVLLMTNGTLGFFEEKSAQASVDALKAGLEKKMPVKRNGKFDSIPVVQVVPGDVLFMRGGDIVPADCYWVEGDPCQVDEAALTGESLPVKVPRKDDSGKPFSGRQMWSGSILKVGECQAVVSHTGVNTMIGEAAKAIQEASGKDIGVFEGKIIEAAQVLILITVVVVTFLFYFMYVVQGVEITEVLEMSLSLVIASVPVALPMVMKVTLSIGAKEMSDEGGIVTHLTALEEIASMKVLCSDKTGTLTTAQMTVYYDETAKAYNGFSAEQVLEFASLASNEANKDDPIDSAVLRAYAKSKGLTNVDDAVDKSNPTLWIPRALWASIRS</sequence>
<evidence type="ECO:0000256" key="8">
    <source>
        <dbReference type="SAM" id="Phobius"/>
    </source>
</evidence>
<evidence type="ECO:0000256" key="7">
    <source>
        <dbReference type="PROSITE-ProRule" id="PRU00023"/>
    </source>
</evidence>
<keyword evidence="5 8" id="KW-1133">Transmembrane helix</keyword>
<dbReference type="SUPFAM" id="SSF81653">
    <property type="entry name" value="Calcium ATPase, transduction domain A"/>
    <property type="match status" value="1"/>
</dbReference>
<feature type="domain" description="Cation-transporting P-type ATPase N-terminal" evidence="9">
    <location>
        <begin position="967"/>
        <end position="1043"/>
    </location>
</feature>
<dbReference type="InterPro" id="IPR004014">
    <property type="entry name" value="ATPase_P-typ_cation-transptr_N"/>
</dbReference>
<evidence type="ECO:0000313" key="10">
    <source>
        <dbReference type="EMBL" id="CAK9113632.1"/>
    </source>
</evidence>
<dbReference type="InterPro" id="IPR018303">
    <property type="entry name" value="ATPase_P-typ_P_site"/>
</dbReference>
<dbReference type="InterPro" id="IPR002110">
    <property type="entry name" value="Ankyrin_rpt"/>
</dbReference>
<dbReference type="PROSITE" id="PS50088">
    <property type="entry name" value="ANK_REPEAT"/>
    <property type="match status" value="2"/>
</dbReference>
<keyword evidence="11" id="KW-1185">Reference proteome</keyword>